<keyword evidence="4" id="KW-1185">Reference proteome</keyword>
<name>A0A1Y6H3B4_9XANT</name>
<dbReference type="AlphaFoldDB" id="A0A1Y6H3B4"/>
<evidence type="ECO:0000313" key="3">
    <source>
        <dbReference type="EMBL" id="SMR04522.1"/>
    </source>
</evidence>
<reference evidence="3 5" key="2">
    <citation type="submission" date="2017-05" db="EMBL/GenBank/DDBJ databases">
        <authorList>
            <person name="Song R."/>
            <person name="Chenine A.L."/>
            <person name="Ruprecht R.M."/>
        </authorList>
    </citation>
    <scope>NUCLEOTIDE SEQUENCE [LARGE SCALE GENOMIC DNA]</scope>
    <source>
        <strain evidence="3">PD5205</strain>
    </source>
</reference>
<evidence type="ECO:0000256" key="1">
    <source>
        <dbReference type="SAM" id="MobiDB-lite"/>
    </source>
</evidence>
<sequence>MLDHEREFGLRSMCKVFGLHSSGYYSWRSAWVSTRANDDARVLGLIKQSWLESGGVYGYRKITLDLCDLGETQSPRACSNSSNSSASNAGFT</sequence>
<feature type="compositionally biased region" description="Low complexity" evidence="1">
    <location>
        <begin position="79"/>
        <end position="92"/>
    </location>
</feature>
<proteinExistence type="predicted"/>
<dbReference type="Proteomes" id="UP000195877">
    <property type="component" value="Chromosome 1"/>
</dbReference>
<dbReference type="PANTHER" id="PTHR46889">
    <property type="entry name" value="TRANSPOSASE INSF FOR INSERTION SEQUENCE IS3B-RELATED"/>
    <property type="match status" value="1"/>
</dbReference>
<feature type="region of interest" description="Disordered" evidence="1">
    <location>
        <begin position="73"/>
        <end position="92"/>
    </location>
</feature>
<organism evidence="3 5">
    <name type="scientific">Xanthomonas fragariae</name>
    <dbReference type="NCBI Taxonomy" id="48664"/>
    <lineage>
        <taxon>Bacteria</taxon>
        <taxon>Pseudomonadati</taxon>
        <taxon>Pseudomonadota</taxon>
        <taxon>Gammaproteobacteria</taxon>
        <taxon>Lysobacterales</taxon>
        <taxon>Lysobacteraceae</taxon>
        <taxon>Xanthomonas</taxon>
    </lineage>
</organism>
<dbReference type="EMBL" id="LT853882">
    <property type="protein sequence ID" value="SMQ98015.1"/>
    <property type="molecule type" value="Genomic_DNA"/>
</dbReference>
<evidence type="ECO:0000313" key="2">
    <source>
        <dbReference type="EMBL" id="SMQ98015.1"/>
    </source>
</evidence>
<gene>
    <name evidence="3" type="ORF">PD5205_03244</name>
    <name evidence="2" type="ORF">PD885_00752</name>
</gene>
<dbReference type="eggNOG" id="COG2801">
    <property type="taxonomic scope" value="Bacteria"/>
</dbReference>
<dbReference type="Proteomes" id="UP000195953">
    <property type="component" value="Chromosome 1"/>
</dbReference>
<dbReference type="PANTHER" id="PTHR46889:SF4">
    <property type="entry name" value="TRANSPOSASE INSO FOR INSERTION SEQUENCE ELEMENT IS911B-RELATED"/>
    <property type="match status" value="1"/>
</dbReference>
<evidence type="ECO:0000313" key="5">
    <source>
        <dbReference type="Proteomes" id="UP000195953"/>
    </source>
</evidence>
<accession>A0A1Y6H3B4</accession>
<reference evidence="2 4" key="1">
    <citation type="submission" date="2017-05" db="EMBL/GenBank/DDBJ databases">
        <authorList>
            <person name="Blom J."/>
        </authorList>
    </citation>
    <scope>NUCLEOTIDE SEQUENCE [LARGE SCALE GENOMIC DNA]</scope>
    <source>
        <strain evidence="2">PD885</strain>
    </source>
</reference>
<protein>
    <submittedName>
        <fullName evidence="3">ISxac3 transposase</fullName>
    </submittedName>
</protein>
<evidence type="ECO:0000313" key="4">
    <source>
        <dbReference type="Proteomes" id="UP000195877"/>
    </source>
</evidence>
<dbReference type="EMBL" id="LT853885">
    <property type="protein sequence ID" value="SMR04522.1"/>
    <property type="molecule type" value="Genomic_DNA"/>
</dbReference>
<dbReference type="InterPro" id="IPR050900">
    <property type="entry name" value="Transposase_IS3/IS150/IS904"/>
</dbReference>